<dbReference type="NCBIfam" id="TIGR01726">
    <property type="entry name" value="HEQRo_perm_3TM"/>
    <property type="match status" value="1"/>
</dbReference>
<name>A0A934MH11_9HYPH</name>
<keyword evidence="4 10" id="KW-0813">Transport</keyword>
<dbReference type="Proteomes" id="UP000609531">
    <property type="component" value="Unassembled WGS sequence"/>
</dbReference>
<gene>
    <name evidence="12" type="ORF">JCR33_12260</name>
</gene>
<evidence type="ECO:0000256" key="4">
    <source>
        <dbReference type="ARBA" id="ARBA00022448"/>
    </source>
</evidence>
<dbReference type="InterPro" id="IPR035906">
    <property type="entry name" value="MetI-like_sf"/>
</dbReference>
<feature type="transmembrane region" description="Helical" evidence="10">
    <location>
        <begin position="20"/>
        <end position="44"/>
    </location>
</feature>
<dbReference type="GO" id="GO:0022857">
    <property type="term" value="F:transmembrane transporter activity"/>
    <property type="evidence" value="ECO:0007669"/>
    <property type="project" value="InterPro"/>
</dbReference>
<keyword evidence="9 10" id="KW-0472">Membrane</keyword>
<evidence type="ECO:0000256" key="8">
    <source>
        <dbReference type="ARBA" id="ARBA00022989"/>
    </source>
</evidence>
<evidence type="ECO:0000313" key="12">
    <source>
        <dbReference type="EMBL" id="MBJ3776470.1"/>
    </source>
</evidence>
<dbReference type="Pfam" id="PF00528">
    <property type="entry name" value="BPD_transp_1"/>
    <property type="match status" value="1"/>
</dbReference>
<keyword evidence="13" id="KW-1185">Reference proteome</keyword>
<evidence type="ECO:0000313" key="13">
    <source>
        <dbReference type="Proteomes" id="UP000609531"/>
    </source>
</evidence>
<reference evidence="12" key="1">
    <citation type="submission" date="2020-12" db="EMBL/GenBank/DDBJ databases">
        <title>Bacterial taxonomy.</title>
        <authorList>
            <person name="Pan X."/>
        </authorList>
    </citation>
    <scope>NUCLEOTIDE SEQUENCE</scope>
    <source>
        <strain evidence="12">B2012</strain>
    </source>
</reference>
<organism evidence="12 13">
    <name type="scientific">Acuticoccus mangrovi</name>
    <dbReference type="NCBI Taxonomy" id="2796142"/>
    <lineage>
        <taxon>Bacteria</taxon>
        <taxon>Pseudomonadati</taxon>
        <taxon>Pseudomonadota</taxon>
        <taxon>Alphaproteobacteria</taxon>
        <taxon>Hyphomicrobiales</taxon>
        <taxon>Amorphaceae</taxon>
        <taxon>Acuticoccus</taxon>
    </lineage>
</organism>
<evidence type="ECO:0000256" key="9">
    <source>
        <dbReference type="ARBA" id="ARBA00023136"/>
    </source>
</evidence>
<comment type="similarity">
    <text evidence="3">Belongs to the binding-protein-dependent transport system permease family. HisMQ subfamily.</text>
</comment>
<dbReference type="GO" id="GO:0043190">
    <property type="term" value="C:ATP-binding cassette (ABC) transporter complex"/>
    <property type="evidence" value="ECO:0007669"/>
    <property type="project" value="InterPro"/>
</dbReference>
<dbReference type="PROSITE" id="PS50928">
    <property type="entry name" value="ABC_TM1"/>
    <property type="match status" value="1"/>
</dbReference>
<evidence type="ECO:0000256" key="1">
    <source>
        <dbReference type="ARBA" id="ARBA00003159"/>
    </source>
</evidence>
<keyword evidence="6 10" id="KW-0812">Transmembrane</keyword>
<dbReference type="PANTHER" id="PTHR30614">
    <property type="entry name" value="MEMBRANE COMPONENT OF AMINO ACID ABC TRANSPORTER"/>
    <property type="match status" value="1"/>
</dbReference>
<dbReference type="Gene3D" id="1.10.3720.10">
    <property type="entry name" value="MetI-like"/>
    <property type="match status" value="1"/>
</dbReference>
<dbReference type="InterPro" id="IPR043429">
    <property type="entry name" value="ArtM/GltK/GlnP/TcyL/YhdX-like"/>
</dbReference>
<keyword evidence="8 10" id="KW-1133">Transmembrane helix</keyword>
<evidence type="ECO:0000259" key="11">
    <source>
        <dbReference type="PROSITE" id="PS50928"/>
    </source>
</evidence>
<comment type="subcellular location">
    <subcellularLocation>
        <location evidence="2">Cell inner membrane</location>
        <topology evidence="2">Multi-pass membrane protein</topology>
    </subcellularLocation>
    <subcellularLocation>
        <location evidence="10">Cell membrane</location>
        <topology evidence="10">Multi-pass membrane protein</topology>
    </subcellularLocation>
</comment>
<dbReference type="SUPFAM" id="SSF161098">
    <property type="entry name" value="MetI-like"/>
    <property type="match status" value="1"/>
</dbReference>
<dbReference type="CDD" id="cd06261">
    <property type="entry name" value="TM_PBP2"/>
    <property type="match status" value="1"/>
</dbReference>
<accession>A0A934MH11</accession>
<comment type="caution">
    <text evidence="12">The sequence shown here is derived from an EMBL/GenBank/DDBJ whole genome shotgun (WGS) entry which is preliminary data.</text>
</comment>
<dbReference type="GO" id="GO:0006865">
    <property type="term" value="P:amino acid transport"/>
    <property type="evidence" value="ECO:0007669"/>
    <property type="project" value="UniProtKB-KW"/>
</dbReference>
<keyword evidence="5" id="KW-1003">Cell membrane</keyword>
<dbReference type="EMBL" id="JAEKJA010000009">
    <property type="protein sequence ID" value="MBJ3776470.1"/>
    <property type="molecule type" value="Genomic_DNA"/>
</dbReference>
<evidence type="ECO:0000256" key="10">
    <source>
        <dbReference type="RuleBase" id="RU363032"/>
    </source>
</evidence>
<dbReference type="InterPro" id="IPR000515">
    <property type="entry name" value="MetI-like"/>
</dbReference>
<evidence type="ECO:0000256" key="2">
    <source>
        <dbReference type="ARBA" id="ARBA00004429"/>
    </source>
</evidence>
<evidence type="ECO:0000256" key="7">
    <source>
        <dbReference type="ARBA" id="ARBA00022970"/>
    </source>
</evidence>
<sequence>MYTWHFDVPWDYRAVFLRGAAVTAEISVGALIIGLTCGLVIGLARLSKRRALSWPAAFFVETFRSTPTIVQLVWIYYALPILTGIQLSAYNAVLLGLGGHTAAYMAEIFRAGVNSIEKGQMRAALAIGMTPYQAMRRIILPQAVRRMVPPFVNEFATLVKLTSLASVLAVPEILHEANNLIASTYRPMEIYSTVALCFALIVFPMIYAASILEKLWRKDR</sequence>
<keyword evidence="7" id="KW-0029">Amino-acid transport</keyword>
<comment type="function">
    <text evidence="1">Part of the binding-protein-dependent transport system for glutamine; probably responsible for the translocation of the substrate across the membrane.</text>
</comment>
<protein>
    <submittedName>
        <fullName evidence="12">Amino acid ABC transporter permease</fullName>
    </submittedName>
</protein>
<evidence type="ECO:0000256" key="3">
    <source>
        <dbReference type="ARBA" id="ARBA00010072"/>
    </source>
</evidence>
<dbReference type="AlphaFoldDB" id="A0A934MH11"/>
<evidence type="ECO:0000256" key="5">
    <source>
        <dbReference type="ARBA" id="ARBA00022475"/>
    </source>
</evidence>
<feature type="domain" description="ABC transmembrane type-1" evidence="11">
    <location>
        <begin position="20"/>
        <end position="209"/>
    </location>
</feature>
<dbReference type="PANTHER" id="PTHR30614:SF20">
    <property type="entry name" value="GLUTAMINE TRANSPORT SYSTEM PERMEASE PROTEIN GLNP"/>
    <property type="match status" value="1"/>
</dbReference>
<evidence type="ECO:0000256" key="6">
    <source>
        <dbReference type="ARBA" id="ARBA00022692"/>
    </source>
</evidence>
<dbReference type="RefSeq" id="WP_198882371.1">
    <property type="nucleotide sequence ID" value="NZ_JAEKJA010000009.1"/>
</dbReference>
<dbReference type="InterPro" id="IPR010065">
    <property type="entry name" value="AA_ABC_transptr_permease_3TM"/>
</dbReference>
<feature type="transmembrane region" description="Helical" evidence="10">
    <location>
        <begin position="190"/>
        <end position="212"/>
    </location>
</feature>
<proteinExistence type="inferred from homology"/>